<dbReference type="AlphaFoldDB" id="A0A9W6MPK9"/>
<reference evidence="2" key="2">
    <citation type="submission" date="2023-01" db="EMBL/GenBank/DDBJ databases">
        <authorList>
            <person name="Sun Q."/>
            <person name="Evtushenko L."/>
        </authorList>
    </citation>
    <scope>NUCLEOTIDE SEQUENCE</scope>
    <source>
        <strain evidence="2">VKM B-1513</strain>
    </source>
</reference>
<keyword evidence="3" id="KW-1185">Reference proteome</keyword>
<dbReference type="InterPro" id="IPR016181">
    <property type="entry name" value="Acyl_CoA_acyltransferase"/>
</dbReference>
<proteinExistence type="predicted"/>
<comment type="caution">
    <text evidence="2">The sequence shown here is derived from an EMBL/GenBank/DDBJ whole genome shotgun (WGS) entry which is preliminary data.</text>
</comment>
<evidence type="ECO:0000259" key="1">
    <source>
        <dbReference type="PROSITE" id="PS51186"/>
    </source>
</evidence>
<reference evidence="2" key="1">
    <citation type="journal article" date="2014" name="Int. J. Syst. Evol. Microbiol.">
        <title>Complete genome sequence of Corynebacterium casei LMG S-19264T (=DSM 44701T), isolated from a smear-ripened cheese.</title>
        <authorList>
            <consortium name="US DOE Joint Genome Institute (JGI-PGF)"/>
            <person name="Walter F."/>
            <person name="Albersmeier A."/>
            <person name="Kalinowski J."/>
            <person name="Ruckert C."/>
        </authorList>
    </citation>
    <scope>NUCLEOTIDE SEQUENCE</scope>
    <source>
        <strain evidence="2">VKM B-1513</strain>
    </source>
</reference>
<dbReference type="SUPFAM" id="SSF55729">
    <property type="entry name" value="Acyl-CoA N-acyltransferases (Nat)"/>
    <property type="match status" value="1"/>
</dbReference>
<protein>
    <recommendedName>
        <fullName evidence="1">N-acetyltransferase domain-containing protein</fullName>
    </recommendedName>
</protein>
<dbReference type="EMBL" id="BSFE01000008">
    <property type="protein sequence ID" value="GLK53066.1"/>
    <property type="molecule type" value="Genomic_DNA"/>
</dbReference>
<organism evidence="2 3">
    <name type="scientific">Maricaulis virginensis</name>
    <dbReference type="NCBI Taxonomy" id="144022"/>
    <lineage>
        <taxon>Bacteria</taxon>
        <taxon>Pseudomonadati</taxon>
        <taxon>Pseudomonadota</taxon>
        <taxon>Alphaproteobacteria</taxon>
        <taxon>Maricaulales</taxon>
        <taxon>Maricaulaceae</taxon>
        <taxon>Maricaulis</taxon>
    </lineage>
</organism>
<evidence type="ECO:0000313" key="3">
    <source>
        <dbReference type="Proteomes" id="UP001143486"/>
    </source>
</evidence>
<sequence>MTSAVLYRWRLKPGRDAEFRDAWTEGTRRIHETCSSHGAALHCDEDGIYWSYALWPSEDARKTCFKENDWFSRDCFITMQDCIDERFEEIRLDAKSLVLSPPADRPELPVLTTDRLILRPLTMDDAEALFPAFADDDNMRYWSSAALEDLDAMRRYMRWNVEGDGARCWAFARAEAPHDALGWALLMDRREGTAEIGYIQRPDAAGSGYAREAVQAVLGHAFDTLGLRRLYADIDPDNAASIRLVEALGFQLEGRLREAWETHIGVRDSLIYGLTRSDWTS</sequence>
<evidence type="ECO:0000313" key="2">
    <source>
        <dbReference type="EMBL" id="GLK53066.1"/>
    </source>
</evidence>
<dbReference type="Pfam" id="PF13302">
    <property type="entry name" value="Acetyltransf_3"/>
    <property type="match status" value="1"/>
</dbReference>
<dbReference type="Proteomes" id="UP001143486">
    <property type="component" value="Unassembled WGS sequence"/>
</dbReference>
<name>A0A9W6MPK9_9PROT</name>
<dbReference type="Gene3D" id="3.40.630.30">
    <property type="match status" value="1"/>
</dbReference>
<feature type="domain" description="N-acetyltransferase" evidence="1">
    <location>
        <begin position="116"/>
        <end position="277"/>
    </location>
</feature>
<dbReference type="InterPro" id="IPR051531">
    <property type="entry name" value="N-acetyltransferase"/>
</dbReference>
<dbReference type="InterPro" id="IPR011008">
    <property type="entry name" value="Dimeric_a/b-barrel"/>
</dbReference>
<dbReference type="PANTHER" id="PTHR43792">
    <property type="entry name" value="GNAT FAMILY, PUTATIVE (AFU_ORTHOLOGUE AFUA_3G00765)-RELATED-RELATED"/>
    <property type="match status" value="1"/>
</dbReference>
<dbReference type="PANTHER" id="PTHR43792:SF1">
    <property type="entry name" value="N-ACETYLTRANSFERASE DOMAIN-CONTAINING PROTEIN"/>
    <property type="match status" value="1"/>
</dbReference>
<gene>
    <name evidence="2" type="ORF">GCM10017621_25740</name>
</gene>
<accession>A0A9W6MPK9</accession>
<dbReference type="InterPro" id="IPR000182">
    <property type="entry name" value="GNAT_dom"/>
</dbReference>
<dbReference type="PROSITE" id="PS51186">
    <property type="entry name" value="GNAT"/>
    <property type="match status" value="1"/>
</dbReference>
<dbReference type="SUPFAM" id="SSF54909">
    <property type="entry name" value="Dimeric alpha+beta barrel"/>
    <property type="match status" value="1"/>
</dbReference>
<dbReference type="GO" id="GO:0016747">
    <property type="term" value="F:acyltransferase activity, transferring groups other than amino-acyl groups"/>
    <property type="evidence" value="ECO:0007669"/>
    <property type="project" value="InterPro"/>
</dbReference>
<dbReference type="RefSeq" id="WP_271187426.1">
    <property type="nucleotide sequence ID" value="NZ_BSFE01000008.1"/>
</dbReference>